<dbReference type="AlphaFoldDB" id="A0A6L2P2E4"/>
<keyword evidence="1" id="KW-0175">Coiled coil</keyword>
<sequence length="763" mass="87165">MRPFRCLVTILNTIDHLGKFNGKAAKGFFVGYSLNSKAFRVFNSRTRIVEENLHIRFSESTPNVVGSGPDWLFDIDALTRTINYEPLVLQVQKQVMIMQVKLERRHNLSKIIFCYHYGLLIHHFPKIQRVLMMMDPKLQVMMERSSTFNTADTNRVITIGDNISIKLQFDSNMHDLEYVSIFDFSSDDEDDGAVANMNNLDTTIQVSPIPTTRIHKDHPLNQVIGDLQSATQTRKISKNLKEHGFVSTIQQRTNHKDLQNCLFACFLSQEEPKKDLRFEDPDFPDRVYKVEKYCIDYIKLLELDGEEVDVHMYRSMIGSLMYLTSSRPDIIIVVCACATYQVNLKVSHLYAVKRTFRYLKGQLKLGLCYLKDSPFDLVAYTDSDYAGASLDKKSTIGDKAVHKELGDSLVRAATIASSLEAEQDSVDTFDDLFDYLQKFEKLVNTSRAKKLEKSHDSLALQDDIQTNSEDPLTSAMLLLARAITQNLSNPTNNHLRTSSNTRNQAVIQFDRVNIQSRILGNAGRNNRRAYVQKEVVQGSNETGNVQRTLRNSSSGNTSTDEAEIILIDEQNDFLFADASRMEEIKDLSANIFLMARIQPTNYSSDVGPSYDSAFVSEVQSSSINENEEQMYPNHTKIINSTIGNDKIDSNIIFDTPNGNVNSSSVEKDTHVFDLCALEQLARNAYHEAEKQQIFAQKVQKQNKTLTSQLELYKERVRVLENINEDNNYLNEFLEADQRAKHFDQQAHPQFICDRDIFRDLKNN</sequence>
<comment type="caution">
    <text evidence="3">The sequence shown here is derived from an EMBL/GenBank/DDBJ whole genome shotgun (WGS) entry which is preliminary data.</text>
</comment>
<evidence type="ECO:0000256" key="1">
    <source>
        <dbReference type="SAM" id="Coils"/>
    </source>
</evidence>
<keyword evidence="3" id="KW-0548">Nucleotidyltransferase</keyword>
<name>A0A6L2P2E4_TANCI</name>
<organism evidence="3">
    <name type="scientific">Tanacetum cinerariifolium</name>
    <name type="common">Dalmatian daisy</name>
    <name type="synonym">Chrysanthemum cinerariifolium</name>
    <dbReference type="NCBI Taxonomy" id="118510"/>
    <lineage>
        <taxon>Eukaryota</taxon>
        <taxon>Viridiplantae</taxon>
        <taxon>Streptophyta</taxon>
        <taxon>Embryophyta</taxon>
        <taxon>Tracheophyta</taxon>
        <taxon>Spermatophyta</taxon>
        <taxon>Magnoliopsida</taxon>
        <taxon>eudicotyledons</taxon>
        <taxon>Gunneridae</taxon>
        <taxon>Pentapetalae</taxon>
        <taxon>asterids</taxon>
        <taxon>campanulids</taxon>
        <taxon>Asterales</taxon>
        <taxon>Asteraceae</taxon>
        <taxon>Asteroideae</taxon>
        <taxon>Anthemideae</taxon>
        <taxon>Anthemidinae</taxon>
        <taxon>Tanacetum</taxon>
    </lineage>
</organism>
<evidence type="ECO:0000259" key="2">
    <source>
        <dbReference type="Pfam" id="PF25597"/>
    </source>
</evidence>
<evidence type="ECO:0000313" key="3">
    <source>
        <dbReference type="EMBL" id="GEU92456.1"/>
    </source>
</evidence>
<keyword evidence="3" id="KW-0808">Transferase</keyword>
<proteinExistence type="predicted"/>
<dbReference type="Pfam" id="PF25597">
    <property type="entry name" value="SH3_retrovirus"/>
    <property type="match status" value="1"/>
</dbReference>
<gene>
    <name evidence="3" type="ORF">Tci_064434</name>
</gene>
<feature type="domain" description="Retroviral polymerase SH3-like" evidence="2">
    <location>
        <begin position="6"/>
        <end position="61"/>
    </location>
</feature>
<dbReference type="InterPro" id="IPR057670">
    <property type="entry name" value="SH3_retrovirus"/>
</dbReference>
<dbReference type="GO" id="GO:0003964">
    <property type="term" value="F:RNA-directed DNA polymerase activity"/>
    <property type="evidence" value="ECO:0007669"/>
    <property type="project" value="UniProtKB-KW"/>
</dbReference>
<accession>A0A6L2P2E4</accession>
<dbReference type="EMBL" id="BKCJ010010633">
    <property type="protein sequence ID" value="GEU92456.1"/>
    <property type="molecule type" value="Genomic_DNA"/>
</dbReference>
<keyword evidence="3" id="KW-0695">RNA-directed DNA polymerase</keyword>
<dbReference type="PANTHER" id="PTHR11439">
    <property type="entry name" value="GAG-POL-RELATED RETROTRANSPOSON"/>
    <property type="match status" value="1"/>
</dbReference>
<dbReference type="PANTHER" id="PTHR11439:SF495">
    <property type="entry name" value="REVERSE TRANSCRIPTASE, RNA-DEPENDENT DNA POLYMERASE-RELATED"/>
    <property type="match status" value="1"/>
</dbReference>
<reference evidence="3" key="1">
    <citation type="journal article" date="2019" name="Sci. Rep.">
        <title>Draft genome of Tanacetum cinerariifolium, the natural source of mosquito coil.</title>
        <authorList>
            <person name="Yamashiro T."/>
            <person name="Shiraishi A."/>
            <person name="Satake H."/>
            <person name="Nakayama K."/>
        </authorList>
    </citation>
    <scope>NUCLEOTIDE SEQUENCE</scope>
</reference>
<feature type="coiled-coil region" evidence="1">
    <location>
        <begin position="695"/>
        <end position="722"/>
    </location>
</feature>
<protein>
    <submittedName>
        <fullName evidence="3">Ribonuclease H-like domain, reverse transcriptase, RNA-dependent DNA polymerase</fullName>
    </submittedName>
</protein>